<dbReference type="InterPro" id="IPR032675">
    <property type="entry name" value="LRR_dom_sf"/>
</dbReference>
<comment type="caution">
    <text evidence="4">The sequence shown here is derived from an EMBL/GenBank/DDBJ whole genome shotgun (WGS) entry which is preliminary data.</text>
</comment>
<protein>
    <submittedName>
        <fullName evidence="4">Leucine-rich repeat protein</fullName>
    </submittedName>
</protein>
<organism evidence="4 5">
    <name type="scientific">Skeletonema marinoi</name>
    <dbReference type="NCBI Taxonomy" id="267567"/>
    <lineage>
        <taxon>Eukaryota</taxon>
        <taxon>Sar</taxon>
        <taxon>Stramenopiles</taxon>
        <taxon>Ochrophyta</taxon>
        <taxon>Bacillariophyta</taxon>
        <taxon>Coscinodiscophyceae</taxon>
        <taxon>Thalassiosirophycidae</taxon>
        <taxon>Thalassiosirales</taxon>
        <taxon>Skeletonemataceae</taxon>
        <taxon>Skeletonema</taxon>
        <taxon>Skeletonema marinoi-dohrnii complex</taxon>
    </lineage>
</organism>
<evidence type="ECO:0000256" key="3">
    <source>
        <dbReference type="ARBA" id="ARBA00022737"/>
    </source>
</evidence>
<reference evidence="4" key="1">
    <citation type="submission" date="2023-06" db="EMBL/GenBank/DDBJ databases">
        <title>Survivors Of The Sea: Transcriptome response of Skeletonema marinoi to long-term dormancy.</title>
        <authorList>
            <person name="Pinder M.I.M."/>
            <person name="Kourtchenko O."/>
            <person name="Robertson E.K."/>
            <person name="Larsson T."/>
            <person name="Maumus F."/>
            <person name="Osuna-Cruz C.M."/>
            <person name="Vancaester E."/>
            <person name="Stenow R."/>
            <person name="Vandepoele K."/>
            <person name="Ploug H."/>
            <person name="Bruchert V."/>
            <person name="Godhe A."/>
            <person name="Topel M."/>
        </authorList>
    </citation>
    <scope>NUCLEOTIDE SEQUENCE</scope>
    <source>
        <strain evidence="4">R05AC</strain>
    </source>
</reference>
<evidence type="ECO:0000313" key="5">
    <source>
        <dbReference type="Proteomes" id="UP001224775"/>
    </source>
</evidence>
<evidence type="ECO:0000256" key="1">
    <source>
        <dbReference type="ARBA" id="ARBA00022468"/>
    </source>
</evidence>
<dbReference type="GO" id="GO:0005096">
    <property type="term" value="F:GTPase activator activity"/>
    <property type="evidence" value="ECO:0007669"/>
    <property type="project" value="UniProtKB-KW"/>
</dbReference>
<dbReference type="SMART" id="SM00368">
    <property type="entry name" value="LRR_RI"/>
    <property type="match status" value="5"/>
</dbReference>
<keyword evidence="2" id="KW-0433">Leucine-rich repeat</keyword>
<evidence type="ECO:0000256" key="2">
    <source>
        <dbReference type="ARBA" id="ARBA00022614"/>
    </source>
</evidence>
<dbReference type="GO" id="GO:0005634">
    <property type="term" value="C:nucleus"/>
    <property type="evidence" value="ECO:0007669"/>
    <property type="project" value="TreeGrafter"/>
</dbReference>
<proteinExistence type="predicted"/>
<dbReference type="Gene3D" id="3.80.10.10">
    <property type="entry name" value="Ribonuclease Inhibitor"/>
    <property type="match status" value="1"/>
</dbReference>
<keyword evidence="1" id="KW-0343">GTPase activation</keyword>
<dbReference type="InterPro" id="IPR027038">
    <property type="entry name" value="RanGap"/>
</dbReference>
<dbReference type="PANTHER" id="PTHR24113:SF12">
    <property type="entry name" value="RAN GTPASE-ACTIVATING PROTEIN 1"/>
    <property type="match status" value="1"/>
</dbReference>
<dbReference type="EMBL" id="JATAAI010000004">
    <property type="protein sequence ID" value="KAK1746124.1"/>
    <property type="molecule type" value="Genomic_DNA"/>
</dbReference>
<dbReference type="PANTHER" id="PTHR24113">
    <property type="entry name" value="RAN GTPASE-ACTIVATING PROTEIN 1"/>
    <property type="match status" value="1"/>
</dbReference>
<dbReference type="SUPFAM" id="SSF52047">
    <property type="entry name" value="RNI-like"/>
    <property type="match status" value="1"/>
</dbReference>
<dbReference type="Pfam" id="PF13516">
    <property type="entry name" value="LRR_6"/>
    <property type="match status" value="3"/>
</dbReference>
<evidence type="ECO:0000313" key="4">
    <source>
        <dbReference type="EMBL" id="KAK1746124.1"/>
    </source>
</evidence>
<keyword evidence="3" id="KW-0677">Repeat</keyword>
<dbReference type="InterPro" id="IPR001611">
    <property type="entry name" value="Leu-rich_rpt"/>
</dbReference>
<dbReference type="GO" id="GO:0031267">
    <property type="term" value="F:small GTPase binding"/>
    <property type="evidence" value="ECO:0007669"/>
    <property type="project" value="TreeGrafter"/>
</dbReference>
<dbReference type="AlphaFoldDB" id="A0AAD8YGF8"/>
<dbReference type="GO" id="GO:0048471">
    <property type="term" value="C:perinuclear region of cytoplasm"/>
    <property type="evidence" value="ECO:0007669"/>
    <property type="project" value="TreeGrafter"/>
</dbReference>
<accession>A0AAD8YGF8</accession>
<name>A0AAD8YGF8_9STRA</name>
<dbReference type="PROSITE" id="PS51450">
    <property type="entry name" value="LRR"/>
    <property type="match status" value="1"/>
</dbReference>
<dbReference type="GO" id="GO:0006913">
    <property type="term" value="P:nucleocytoplasmic transport"/>
    <property type="evidence" value="ECO:0007669"/>
    <property type="project" value="TreeGrafter"/>
</dbReference>
<keyword evidence="5" id="KW-1185">Reference proteome</keyword>
<sequence length="746" mass="82630">MSEQEDDLSAHIDDDVFVDQAAFDGGGGGNGPIYEIQDVRLEETLIDDLQKVKANDPSLTEFEASGSYGLFRVLTDEDWEQLGRGVTKSDFLETLCLYEGALDDQRMSSLFRGLTMSDSIQRVSLCSNGLSDSGLGRMVPFLRNSSRLNFLNLSHNNITSGGLSSLLSALRDSPIKELYCGGCGLDSINIDMNSIPPNLLVLSMCNNNINADGCRELAKMLQGETVTLRELYLDENKIDDEGVGILVDALQNNTSLEYLNLENNGGITNNGLKLLLKLVNDVSSINSTLQSNHTLQTSGLSALNKDSAPNEIEKQIRHALVINQENADDSAAAGREKVISTQLNSLTRKELCRQQGIDECNFYSQINDLHLPEVLSLVARTHGHGELFEALVASVASLFSTVNRSQCQQQQCDERERYLVQQAAEHTDEAVHHAAISAQHAAIAAQHANRAERMRAELIAIRQARAMQFQAAGGEGVDRIKRRDVRSVARTYPNYGYSFEEYNTKKHDAEWYSCSVYGKVCDVGFEDNYADFLECSEVQKSNGMVAYTQATCSEDGEAITHGLYSDESCSEDITSKVNIANWIGEEVDEDTMAHYYKRINSGLAELIETYGGTTSVDPEKPSLVLADDDVTRQAQQNQQEGAYQDSHASQGEIAGICDAVFMQSARCDKTLNNWWTRKRNAKYAESNALQDLSCEFIDNMRMGSTKRMGQKDSMATFTFKNMDKALKRFLLCRCSSLFFPSLHVSS</sequence>
<gene>
    <name evidence="4" type="ORF">QTG54_002731</name>
</gene>
<dbReference type="GO" id="GO:0005829">
    <property type="term" value="C:cytosol"/>
    <property type="evidence" value="ECO:0007669"/>
    <property type="project" value="TreeGrafter"/>
</dbReference>
<dbReference type="Proteomes" id="UP001224775">
    <property type="component" value="Unassembled WGS sequence"/>
</dbReference>